<feature type="transmembrane region" description="Helical" evidence="1">
    <location>
        <begin position="70"/>
        <end position="91"/>
    </location>
</feature>
<name>A0A0U4Z5H5_ASPCI</name>
<gene>
    <name evidence="3" type="ORF">ASPCAL06103</name>
</gene>
<dbReference type="EMBL" id="CDMC01000004">
    <property type="protein sequence ID" value="CEL04981.1"/>
    <property type="molecule type" value="Genomic_DNA"/>
</dbReference>
<proteinExistence type="predicted"/>
<keyword evidence="1" id="KW-0812">Transmembrane</keyword>
<keyword evidence="4" id="KW-1185">Reference proteome</keyword>
<evidence type="ECO:0000259" key="2">
    <source>
        <dbReference type="Pfam" id="PF18142"/>
    </source>
</evidence>
<accession>A0A0U4Z5H5</accession>
<evidence type="ECO:0000256" key="1">
    <source>
        <dbReference type="SAM" id="Phobius"/>
    </source>
</evidence>
<dbReference type="InterPro" id="IPR041622">
    <property type="entry name" value="SLATT_fungi"/>
</dbReference>
<feature type="domain" description="SMODS and SLOG-associating 2TM effector" evidence="2">
    <location>
        <begin position="29"/>
        <end position="147"/>
    </location>
</feature>
<dbReference type="NCBIfam" id="NF033635">
    <property type="entry name" value="SLATT_fungal"/>
    <property type="match status" value="1"/>
</dbReference>
<protein>
    <recommendedName>
        <fullName evidence="2">SMODS and SLOG-associating 2TM effector domain-containing protein</fullName>
    </recommendedName>
</protein>
<dbReference type="Pfam" id="PF18142">
    <property type="entry name" value="SLATT_fungal"/>
    <property type="match status" value="1"/>
</dbReference>
<organism evidence="3 4">
    <name type="scientific">Aspergillus calidoustus</name>
    <dbReference type="NCBI Taxonomy" id="454130"/>
    <lineage>
        <taxon>Eukaryota</taxon>
        <taxon>Fungi</taxon>
        <taxon>Dikarya</taxon>
        <taxon>Ascomycota</taxon>
        <taxon>Pezizomycotina</taxon>
        <taxon>Eurotiomycetes</taxon>
        <taxon>Eurotiomycetidae</taxon>
        <taxon>Eurotiales</taxon>
        <taxon>Aspergillaceae</taxon>
        <taxon>Aspergillus</taxon>
        <taxon>Aspergillus subgen. Nidulantes</taxon>
    </lineage>
</organism>
<evidence type="ECO:0000313" key="4">
    <source>
        <dbReference type="Proteomes" id="UP000054771"/>
    </source>
</evidence>
<feature type="transmembrane region" description="Helical" evidence="1">
    <location>
        <begin position="38"/>
        <end position="64"/>
    </location>
</feature>
<dbReference type="PANTHER" id="PTHR38793:SF3">
    <property type="entry name" value="SMODS AND SLOG-ASSOCIATING 2TM EFFECTOR DOMAIN-CONTAINING PROTEIN"/>
    <property type="match status" value="1"/>
</dbReference>
<dbReference type="PANTHER" id="PTHR38793">
    <property type="entry name" value="SLATT_FUNGAL DOMAIN-CONTAINING PROTEIN-RELATED"/>
    <property type="match status" value="1"/>
</dbReference>
<reference evidence="4" key="1">
    <citation type="journal article" date="2016" name="Genome Announc.">
        <title>Draft genome sequences of fungus Aspergillus calidoustus.</title>
        <authorList>
            <person name="Horn F."/>
            <person name="Linde J."/>
            <person name="Mattern D.J."/>
            <person name="Walther G."/>
            <person name="Guthke R."/>
            <person name="Scherlach K."/>
            <person name="Martin K."/>
            <person name="Brakhage A.A."/>
            <person name="Petzke L."/>
            <person name="Valiante V."/>
        </authorList>
    </citation>
    <scope>NUCLEOTIDE SEQUENCE [LARGE SCALE GENOMIC DNA]</scope>
    <source>
        <strain evidence="4">SF006504</strain>
    </source>
</reference>
<sequence length="186" mass="20667">MPGYPPQPGSSSPNQIFEAATRGLSKRLKAQERHKTRLYYLFSTLCNLLAILQLMVGATITALGPSSDSHMIAITSLGAVNTVVAGILALMKGRGLPQRHQKDLVEIRKVKTFIKQVAIRLKYGGRDQDTANVATLIEEAFARYKTMQDVIDINQPDSYLNGPQLERSSLLQRDRGGDEEMGFRHR</sequence>
<evidence type="ECO:0000313" key="3">
    <source>
        <dbReference type="EMBL" id="CEL04981.1"/>
    </source>
</evidence>
<dbReference type="OMA" id="GPLANEH"/>
<keyword evidence="1" id="KW-0472">Membrane</keyword>
<dbReference type="OrthoDB" id="4472872at2759"/>
<dbReference type="Proteomes" id="UP000054771">
    <property type="component" value="Unassembled WGS sequence"/>
</dbReference>
<keyword evidence="1" id="KW-1133">Transmembrane helix</keyword>
<dbReference type="AlphaFoldDB" id="A0A0U4Z5H5"/>